<keyword evidence="2" id="KW-1185">Reference proteome</keyword>
<dbReference type="Proteomes" id="UP001221898">
    <property type="component" value="Unassembled WGS sequence"/>
</dbReference>
<comment type="caution">
    <text evidence="1">The sequence shown here is derived from an EMBL/GenBank/DDBJ whole genome shotgun (WGS) entry which is preliminary data.</text>
</comment>
<proteinExistence type="predicted"/>
<sequence length="113" mass="12686">MRGEWPNPFKLAERIHPVQFVKYPPGAHRIERKELTLSDQGMGQGCQQTRVFIHQTALLHSRNKGCLLPSPILDPALHTGPRRTVTGLVRDACRCFAMSAPSAPRQGPPRIRK</sequence>
<protein>
    <submittedName>
        <fullName evidence="1">Uncharacterized protein</fullName>
    </submittedName>
</protein>
<organism evidence="1 2">
    <name type="scientific">Aldrovandia affinis</name>
    <dbReference type="NCBI Taxonomy" id="143900"/>
    <lineage>
        <taxon>Eukaryota</taxon>
        <taxon>Metazoa</taxon>
        <taxon>Chordata</taxon>
        <taxon>Craniata</taxon>
        <taxon>Vertebrata</taxon>
        <taxon>Euteleostomi</taxon>
        <taxon>Actinopterygii</taxon>
        <taxon>Neopterygii</taxon>
        <taxon>Teleostei</taxon>
        <taxon>Notacanthiformes</taxon>
        <taxon>Halosauridae</taxon>
        <taxon>Aldrovandia</taxon>
    </lineage>
</organism>
<gene>
    <name evidence="1" type="ORF">AAFF_G00161470</name>
</gene>
<reference evidence="1" key="1">
    <citation type="journal article" date="2023" name="Science">
        <title>Genome structures resolve the early diversification of teleost fishes.</title>
        <authorList>
            <person name="Parey E."/>
            <person name="Louis A."/>
            <person name="Montfort J."/>
            <person name="Bouchez O."/>
            <person name="Roques C."/>
            <person name="Iampietro C."/>
            <person name="Lluch J."/>
            <person name="Castinel A."/>
            <person name="Donnadieu C."/>
            <person name="Desvignes T."/>
            <person name="Floi Bucao C."/>
            <person name="Jouanno E."/>
            <person name="Wen M."/>
            <person name="Mejri S."/>
            <person name="Dirks R."/>
            <person name="Jansen H."/>
            <person name="Henkel C."/>
            <person name="Chen W.J."/>
            <person name="Zahm M."/>
            <person name="Cabau C."/>
            <person name="Klopp C."/>
            <person name="Thompson A.W."/>
            <person name="Robinson-Rechavi M."/>
            <person name="Braasch I."/>
            <person name="Lecointre G."/>
            <person name="Bobe J."/>
            <person name="Postlethwait J.H."/>
            <person name="Berthelot C."/>
            <person name="Roest Crollius H."/>
            <person name="Guiguen Y."/>
        </authorList>
    </citation>
    <scope>NUCLEOTIDE SEQUENCE</scope>
    <source>
        <strain evidence="1">NC1722</strain>
    </source>
</reference>
<evidence type="ECO:0000313" key="2">
    <source>
        <dbReference type="Proteomes" id="UP001221898"/>
    </source>
</evidence>
<name>A0AAD7W865_9TELE</name>
<accession>A0AAD7W865</accession>
<dbReference type="EMBL" id="JAINUG010000219">
    <property type="protein sequence ID" value="KAJ8386970.1"/>
    <property type="molecule type" value="Genomic_DNA"/>
</dbReference>
<evidence type="ECO:0000313" key="1">
    <source>
        <dbReference type="EMBL" id="KAJ8386970.1"/>
    </source>
</evidence>
<dbReference type="AlphaFoldDB" id="A0AAD7W865"/>